<name>A0A4U5NKK5_STECR</name>
<dbReference type="GO" id="GO:0003723">
    <property type="term" value="F:RNA binding"/>
    <property type="evidence" value="ECO:0007669"/>
    <property type="project" value="UniProtKB-UniRule"/>
</dbReference>
<comment type="subcellular location">
    <subcellularLocation>
        <location evidence="1">Nucleus</location>
    </subcellularLocation>
</comment>
<dbReference type="GO" id="GO:0030532">
    <property type="term" value="C:small nuclear ribonucleoprotein complex"/>
    <property type="evidence" value="ECO:0007669"/>
    <property type="project" value="UniProtKB-ARBA"/>
</dbReference>
<keyword evidence="8" id="KW-0539">Nucleus</keyword>
<dbReference type="PANTHER" id="PTHR10501">
    <property type="entry name" value="U1 SMALL NUCLEAR RIBONUCLEOPROTEIN A/U2 SMALL NUCLEAR RIBONUCLEOPROTEIN B"/>
    <property type="match status" value="1"/>
</dbReference>
<keyword evidence="9" id="KW-0687">Ribonucleoprotein</keyword>
<keyword evidence="13" id="KW-1185">Reference proteome</keyword>
<evidence type="ECO:0000256" key="4">
    <source>
        <dbReference type="ARBA" id="ARBA00022728"/>
    </source>
</evidence>
<evidence type="ECO:0000256" key="3">
    <source>
        <dbReference type="ARBA" id="ARBA00022664"/>
    </source>
</evidence>
<accession>A0A4U5NKK5</accession>
<dbReference type="SMART" id="SM00360">
    <property type="entry name" value="RRM"/>
    <property type="match status" value="2"/>
</dbReference>
<dbReference type="Proteomes" id="UP000298663">
    <property type="component" value="Unassembled WGS sequence"/>
</dbReference>
<dbReference type="GO" id="GO:0006397">
    <property type="term" value="P:mRNA processing"/>
    <property type="evidence" value="ECO:0007669"/>
    <property type="project" value="UniProtKB-KW"/>
</dbReference>
<reference evidence="12 13" key="2">
    <citation type="journal article" date="2019" name="G3 (Bethesda)">
        <title>Hybrid Assembly of the Genome of the Entomopathogenic Nematode Steinernema carpocapsae Identifies the X-Chromosome.</title>
        <authorList>
            <person name="Serra L."/>
            <person name="Macchietto M."/>
            <person name="Macias-Munoz A."/>
            <person name="McGill C.J."/>
            <person name="Rodriguez I.M."/>
            <person name="Rodriguez B."/>
            <person name="Murad R."/>
            <person name="Mortazavi A."/>
        </authorList>
    </citation>
    <scope>NUCLEOTIDE SEQUENCE [LARGE SCALE GENOMIC DNA]</scope>
    <source>
        <strain evidence="12 13">ALL</strain>
    </source>
</reference>
<dbReference type="Gene3D" id="3.30.70.330">
    <property type="match status" value="2"/>
</dbReference>
<feature type="domain" description="RRM" evidence="11">
    <location>
        <begin position="8"/>
        <end position="87"/>
    </location>
</feature>
<reference evidence="12 13" key="1">
    <citation type="journal article" date="2015" name="Genome Biol.">
        <title>Comparative genomics of Steinernema reveals deeply conserved gene regulatory networks.</title>
        <authorList>
            <person name="Dillman A.R."/>
            <person name="Macchietto M."/>
            <person name="Porter C.F."/>
            <person name="Rogers A."/>
            <person name="Williams B."/>
            <person name="Antoshechkin I."/>
            <person name="Lee M.M."/>
            <person name="Goodwin Z."/>
            <person name="Lu X."/>
            <person name="Lewis E.E."/>
            <person name="Goodrich-Blair H."/>
            <person name="Stock S.P."/>
            <person name="Adams B.J."/>
            <person name="Sternberg P.W."/>
            <person name="Mortazavi A."/>
        </authorList>
    </citation>
    <scope>NUCLEOTIDE SEQUENCE [LARGE SCALE GENOMIC DNA]</scope>
    <source>
        <strain evidence="12 13">ALL</strain>
    </source>
</reference>
<evidence type="ECO:0000313" key="12">
    <source>
        <dbReference type="EMBL" id="TKR83272.1"/>
    </source>
</evidence>
<evidence type="ECO:0000256" key="1">
    <source>
        <dbReference type="ARBA" id="ARBA00004123"/>
    </source>
</evidence>
<dbReference type="GO" id="GO:0008380">
    <property type="term" value="P:RNA splicing"/>
    <property type="evidence" value="ECO:0007669"/>
    <property type="project" value="UniProtKB-KW"/>
</dbReference>
<evidence type="ECO:0000256" key="10">
    <source>
        <dbReference type="PROSITE-ProRule" id="PRU00176"/>
    </source>
</evidence>
<dbReference type="STRING" id="34508.A0A4U5NKK5"/>
<dbReference type="GO" id="GO:0005681">
    <property type="term" value="C:spliceosomal complex"/>
    <property type="evidence" value="ECO:0007669"/>
    <property type="project" value="UniProtKB-KW"/>
</dbReference>
<evidence type="ECO:0000256" key="9">
    <source>
        <dbReference type="ARBA" id="ARBA00023274"/>
    </source>
</evidence>
<evidence type="ECO:0000256" key="8">
    <source>
        <dbReference type="ARBA" id="ARBA00023242"/>
    </source>
</evidence>
<gene>
    <name evidence="12" type="ORF">L596_016893</name>
</gene>
<dbReference type="InterPro" id="IPR012677">
    <property type="entry name" value="Nucleotide-bd_a/b_plait_sf"/>
</dbReference>
<dbReference type="OrthoDB" id="277802at2759"/>
<dbReference type="FunFam" id="3.30.70.330:FF:000029">
    <property type="entry name" value="U2 small nuclear ribonucleoprotein B"/>
    <property type="match status" value="1"/>
</dbReference>
<organism evidence="12 13">
    <name type="scientific">Steinernema carpocapsae</name>
    <name type="common">Entomopathogenic nematode</name>
    <dbReference type="NCBI Taxonomy" id="34508"/>
    <lineage>
        <taxon>Eukaryota</taxon>
        <taxon>Metazoa</taxon>
        <taxon>Ecdysozoa</taxon>
        <taxon>Nematoda</taxon>
        <taxon>Chromadorea</taxon>
        <taxon>Rhabditida</taxon>
        <taxon>Tylenchina</taxon>
        <taxon>Panagrolaimomorpha</taxon>
        <taxon>Strongyloidoidea</taxon>
        <taxon>Steinernematidae</taxon>
        <taxon>Steinernema</taxon>
    </lineage>
</organism>
<keyword evidence="6 10" id="KW-0694">RNA-binding</keyword>
<keyword evidence="5" id="KW-0677">Repeat</keyword>
<dbReference type="CDD" id="cd12247">
    <property type="entry name" value="RRM2_U1A_like"/>
    <property type="match status" value="1"/>
</dbReference>
<keyword evidence="4" id="KW-0747">Spliceosome</keyword>
<dbReference type="Pfam" id="PF00076">
    <property type="entry name" value="RRM_1"/>
    <property type="match status" value="2"/>
</dbReference>
<protein>
    <recommendedName>
        <fullName evidence="11">RRM domain-containing protein</fullName>
    </recommendedName>
</protein>
<sequence length="215" mass="24134">MSDIKPSHTIFIKNLYTKIKKTELRKSLYTLFSQFGSIINVLCYRTDQMRSKAHITFKEIGAATTALRSMQGFPFYDRAMTIQFSKEDSDIIAKAKGTYVERPKNVPRIADLKQKKPTTRKPANSVSAKEPTFTSTAALNKILYCSNLTSGTGKNNLQILFSQFPGLQDIRLVPGRSDIAFVEFENETLASTAKEGLNSFKVSPDQPMKVDFANK</sequence>
<feature type="domain" description="RRM" evidence="11">
    <location>
        <begin position="141"/>
        <end position="215"/>
    </location>
</feature>
<evidence type="ECO:0000256" key="6">
    <source>
        <dbReference type="ARBA" id="ARBA00022884"/>
    </source>
</evidence>
<evidence type="ECO:0000256" key="5">
    <source>
        <dbReference type="ARBA" id="ARBA00022737"/>
    </source>
</evidence>
<dbReference type="InterPro" id="IPR000504">
    <property type="entry name" value="RRM_dom"/>
</dbReference>
<dbReference type="FunFam" id="3.30.70.330:FF:000039">
    <property type="entry name" value="U1 small nuclear ribonucleoprotein A"/>
    <property type="match status" value="1"/>
</dbReference>
<dbReference type="AlphaFoldDB" id="A0A4U5NKK5"/>
<keyword evidence="3" id="KW-0507">mRNA processing</keyword>
<keyword evidence="7" id="KW-0508">mRNA splicing</keyword>
<comment type="similarity">
    <text evidence="2">Belongs to the RRM U1 A/B'' family.</text>
</comment>
<comment type="caution">
    <text evidence="12">The sequence shown here is derived from an EMBL/GenBank/DDBJ whole genome shotgun (WGS) entry which is preliminary data.</text>
</comment>
<evidence type="ECO:0000313" key="13">
    <source>
        <dbReference type="Proteomes" id="UP000298663"/>
    </source>
</evidence>
<dbReference type="PROSITE" id="PS50102">
    <property type="entry name" value="RRM"/>
    <property type="match status" value="2"/>
</dbReference>
<evidence type="ECO:0000256" key="7">
    <source>
        <dbReference type="ARBA" id="ARBA00023187"/>
    </source>
</evidence>
<dbReference type="InterPro" id="IPR035979">
    <property type="entry name" value="RBD_domain_sf"/>
</dbReference>
<evidence type="ECO:0000259" key="11">
    <source>
        <dbReference type="PROSITE" id="PS50102"/>
    </source>
</evidence>
<dbReference type="EMBL" id="AZBU02000004">
    <property type="protein sequence ID" value="TKR83272.1"/>
    <property type="molecule type" value="Genomic_DNA"/>
</dbReference>
<dbReference type="SUPFAM" id="SSF54928">
    <property type="entry name" value="RNA-binding domain, RBD"/>
    <property type="match status" value="1"/>
</dbReference>
<proteinExistence type="inferred from homology"/>
<evidence type="ECO:0000256" key="2">
    <source>
        <dbReference type="ARBA" id="ARBA00007243"/>
    </source>
</evidence>